<accession>A0A843XND2</accession>
<evidence type="ECO:0000313" key="10">
    <source>
        <dbReference type="Proteomes" id="UP000652761"/>
    </source>
</evidence>
<dbReference type="Gene3D" id="4.10.280.10">
    <property type="entry name" value="Helix-loop-helix DNA-binding domain"/>
    <property type="match status" value="1"/>
</dbReference>
<dbReference type="SMART" id="SM00353">
    <property type="entry name" value="HLH"/>
    <property type="match status" value="1"/>
</dbReference>
<evidence type="ECO:0000256" key="1">
    <source>
        <dbReference type="ARBA" id="ARBA00004123"/>
    </source>
</evidence>
<sequence length="443" mass="48205">MYGSPASSRDLNLSFQAGPLKQGKEEADLNLQHQQQQQQMSTGLLRFRSAPSSLLGEVSEEFLPHRSSSPEGDAMFARFVPPDPRDQIGEKPQAAAPQRSPQLMAAMEHDRAEAVHPQSGGFTHSASQMVYHPLQRQQLPSHRSGVAAAALQGESPYRAATSVAMDNEQVDSPANSSGLVRHSSSPAGLFSHLGVDNGYAMMRGMFRPGAGSAGEAALEGSRLKSQLSFSSRQSSSSGMMSPISEIECERIGGNGPEDGGRCFIPGLPLGSWEDPSLLSDSFTGSSRRPTRDSSEAQVTLPRTHLTGCSQILLRLLDQMLVLFDNSQNGDVRVHLSSLGHHFSLPKASSEMASILQFQDAVPCKIRAKRGCATHPRSIAERVRRTRISERMRKLQELVPNMDKQTSTADMLDLAVDYIKDLQRQVKNLSDSRATCTCSSKHKQ</sequence>
<dbReference type="SUPFAM" id="SSF47459">
    <property type="entry name" value="HLH, helix-loop-helix DNA-binding domain"/>
    <property type="match status" value="1"/>
</dbReference>
<keyword evidence="3" id="KW-0805">Transcription regulation</keyword>
<evidence type="ECO:0000256" key="3">
    <source>
        <dbReference type="ARBA" id="ARBA00023015"/>
    </source>
</evidence>
<dbReference type="Pfam" id="PF00010">
    <property type="entry name" value="HLH"/>
    <property type="match status" value="1"/>
</dbReference>
<name>A0A843XND2_COLES</name>
<feature type="region of interest" description="Disordered" evidence="7">
    <location>
        <begin position="278"/>
        <end position="297"/>
    </location>
</feature>
<evidence type="ECO:0000256" key="4">
    <source>
        <dbReference type="ARBA" id="ARBA00023125"/>
    </source>
</evidence>
<dbReference type="GO" id="GO:0000978">
    <property type="term" value="F:RNA polymerase II cis-regulatory region sequence-specific DNA binding"/>
    <property type="evidence" value="ECO:0007669"/>
    <property type="project" value="TreeGrafter"/>
</dbReference>
<evidence type="ECO:0000256" key="6">
    <source>
        <dbReference type="ARBA" id="ARBA00023242"/>
    </source>
</evidence>
<dbReference type="PANTHER" id="PTHR16223">
    <property type="entry name" value="TRANSCRIPTION FACTOR BHLH83-RELATED"/>
    <property type="match status" value="1"/>
</dbReference>
<keyword evidence="5" id="KW-0804">Transcription</keyword>
<protein>
    <recommendedName>
        <fullName evidence="8">BHLH domain-containing protein</fullName>
    </recommendedName>
</protein>
<evidence type="ECO:0000313" key="9">
    <source>
        <dbReference type="EMBL" id="MQM21274.1"/>
    </source>
</evidence>
<dbReference type="InterPro" id="IPR036638">
    <property type="entry name" value="HLH_DNA-bd_sf"/>
</dbReference>
<feature type="domain" description="BHLH" evidence="8">
    <location>
        <begin position="371"/>
        <end position="421"/>
    </location>
</feature>
<keyword evidence="10" id="KW-1185">Reference proteome</keyword>
<dbReference type="GO" id="GO:0046983">
    <property type="term" value="F:protein dimerization activity"/>
    <property type="evidence" value="ECO:0007669"/>
    <property type="project" value="InterPro"/>
</dbReference>
<dbReference type="PROSITE" id="PS50888">
    <property type="entry name" value="BHLH"/>
    <property type="match status" value="1"/>
</dbReference>
<feature type="region of interest" description="Disordered" evidence="7">
    <location>
        <begin position="1"/>
        <end position="42"/>
    </location>
</feature>
<keyword evidence="6" id="KW-0539">Nucleus</keyword>
<dbReference type="GO" id="GO:0000981">
    <property type="term" value="F:DNA-binding transcription factor activity, RNA polymerase II-specific"/>
    <property type="evidence" value="ECO:0007669"/>
    <property type="project" value="TreeGrafter"/>
</dbReference>
<keyword evidence="4" id="KW-0238">DNA-binding</keyword>
<dbReference type="OrthoDB" id="2019494at2759"/>
<comment type="similarity">
    <text evidence="2">Belongs to the bHLH protein family.</text>
</comment>
<dbReference type="InterPro" id="IPR011598">
    <property type="entry name" value="bHLH_dom"/>
</dbReference>
<dbReference type="Proteomes" id="UP000652761">
    <property type="component" value="Unassembled WGS sequence"/>
</dbReference>
<gene>
    <name evidence="9" type="ORF">Taro_054312</name>
</gene>
<proteinExistence type="inferred from homology"/>
<dbReference type="EMBL" id="NMUH01010805">
    <property type="protein sequence ID" value="MQM21274.1"/>
    <property type="molecule type" value="Genomic_DNA"/>
</dbReference>
<evidence type="ECO:0000256" key="2">
    <source>
        <dbReference type="ARBA" id="ARBA00005510"/>
    </source>
</evidence>
<evidence type="ECO:0000256" key="5">
    <source>
        <dbReference type="ARBA" id="ARBA00023163"/>
    </source>
</evidence>
<dbReference type="InterPro" id="IPR045843">
    <property type="entry name" value="IND-like"/>
</dbReference>
<evidence type="ECO:0000259" key="8">
    <source>
        <dbReference type="PROSITE" id="PS50888"/>
    </source>
</evidence>
<comment type="caution">
    <text evidence="9">The sequence shown here is derived from an EMBL/GenBank/DDBJ whole genome shotgun (WGS) entry which is preliminary data.</text>
</comment>
<dbReference type="PANTHER" id="PTHR16223:SF125">
    <property type="entry name" value="OS08G0506700 PROTEIN"/>
    <property type="match status" value="1"/>
</dbReference>
<feature type="compositionally biased region" description="Polar residues" evidence="7">
    <location>
        <begin position="1"/>
        <end position="15"/>
    </location>
</feature>
<feature type="compositionally biased region" description="Polar residues" evidence="7">
    <location>
        <begin position="278"/>
        <end position="287"/>
    </location>
</feature>
<dbReference type="FunFam" id="4.10.280.10:FF:000021">
    <property type="entry name" value="Transcription factor bHLH130 family"/>
    <property type="match status" value="1"/>
</dbReference>
<comment type="subcellular location">
    <subcellularLocation>
        <location evidence="1">Nucleus</location>
    </subcellularLocation>
</comment>
<organism evidence="9 10">
    <name type="scientific">Colocasia esculenta</name>
    <name type="common">Wild taro</name>
    <name type="synonym">Arum esculentum</name>
    <dbReference type="NCBI Taxonomy" id="4460"/>
    <lineage>
        <taxon>Eukaryota</taxon>
        <taxon>Viridiplantae</taxon>
        <taxon>Streptophyta</taxon>
        <taxon>Embryophyta</taxon>
        <taxon>Tracheophyta</taxon>
        <taxon>Spermatophyta</taxon>
        <taxon>Magnoliopsida</taxon>
        <taxon>Liliopsida</taxon>
        <taxon>Araceae</taxon>
        <taxon>Aroideae</taxon>
        <taxon>Colocasieae</taxon>
        <taxon>Colocasia</taxon>
    </lineage>
</organism>
<dbReference type="GO" id="GO:0005634">
    <property type="term" value="C:nucleus"/>
    <property type="evidence" value="ECO:0007669"/>
    <property type="project" value="UniProtKB-SubCell"/>
</dbReference>
<reference evidence="9" key="1">
    <citation type="submission" date="2017-07" db="EMBL/GenBank/DDBJ databases">
        <title>Taro Niue Genome Assembly and Annotation.</title>
        <authorList>
            <person name="Atibalentja N."/>
            <person name="Keating K."/>
            <person name="Fields C.J."/>
        </authorList>
    </citation>
    <scope>NUCLEOTIDE SEQUENCE</scope>
    <source>
        <strain evidence="9">Niue_2</strain>
        <tissue evidence="9">Leaf</tissue>
    </source>
</reference>
<dbReference type="AlphaFoldDB" id="A0A843XND2"/>
<evidence type="ECO:0000256" key="7">
    <source>
        <dbReference type="SAM" id="MobiDB-lite"/>
    </source>
</evidence>